<dbReference type="InterPro" id="IPR041657">
    <property type="entry name" value="HTH_17"/>
</dbReference>
<dbReference type="Proteomes" id="UP000183040">
    <property type="component" value="Unassembled WGS sequence"/>
</dbReference>
<dbReference type="SUPFAM" id="SSF46955">
    <property type="entry name" value="Putative DNA-binding domain"/>
    <property type="match status" value="1"/>
</dbReference>
<dbReference type="InterPro" id="IPR010093">
    <property type="entry name" value="SinI_DNA-bd"/>
</dbReference>
<dbReference type="InterPro" id="IPR009061">
    <property type="entry name" value="DNA-bd_dom_put_sf"/>
</dbReference>
<evidence type="ECO:0000259" key="1">
    <source>
        <dbReference type="Pfam" id="PF12728"/>
    </source>
</evidence>
<protein>
    <submittedName>
        <fullName evidence="2">DNA binding domain-containing protein, excisionase family</fullName>
    </submittedName>
</protein>
<dbReference type="GO" id="GO:0003677">
    <property type="term" value="F:DNA binding"/>
    <property type="evidence" value="ECO:0007669"/>
    <property type="project" value="InterPro"/>
</dbReference>
<organism evidence="2 3">
    <name type="scientific">Bacteroides xylanisolvens</name>
    <dbReference type="NCBI Taxonomy" id="371601"/>
    <lineage>
        <taxon>Bacteria</taxon>
        <taxon>Pseudomonadati</taxon>
        <taxon>Bacteroidota</taxon>
        <taxon>Bacteroidia</taxon>
        <taxon>Bacteroidales</taxon>
        <taxon>Bacteroidaceae</taxon>
        <taxon>Bacteroides</taxon>
    </lineage>
</organism>
<reference evidence="2 3" key="1">
    <citation type="submission" date="2016-10" db="EMBL/GenBank/DDBJ databases">
        <authorList>
            <person name="de Groot N.N."/>
        </authorList>
    </citation>
    <scope>NUCLEOTIDE SEQUENCE [LARGE SCALE GENOMIC DNA]</scope>
    <source>
        <strain evidence="2 3">NLAE-zl-G339</strain>
    </source>
</reference>
<accession>A0A1H4GDU7</accession>
<name>A0A1H4GDU7_9BACE</name>
<dbReference type="InterPro" id="IPR038148">
    <property type="entry name" value="Tn1545/Tn916_Xis"/>
</dbReference>
<dbReference type="NCBIfam" id="TIGR01764">
    <property type="entry name" value="excise"/>
    <property type="match status" value="1"/>
</dbReference>
<proteinExistence type="predicted"/>
<sequence>MTPRELELYIERLKRAQEMIETNDIGQFQEKIMEVKSYLEQFNGLHELLKHMKAISEIAYTIKEFYTIDEASKYLGLSKSTVYKITSNRELTYYKPNGKSIFIKRDDLLKWINRHQVRSIDEINAIAATKAHKLAKEHQRKSNRV</sequence>
<evidence type="ECO:0000313" key="3">
    <source>
        <dbReference type="Proteomes" id="UP000183040"/>
    </source>
</evidence>
<dbReference type="AlphaFoldDB" id="A0A1H4GDU7"/>
<dbReference type="RefSeq" id="WP_072067026.1">
    <property type="nucleotide sequence ID" value="NZ_FNRP01000028.1"/>
</dbReference>
<dbReference type="EMBL" id="FNRP01000028">
    <property type="protein sequence ID" value="SEB07803.1"/>
    <property type="molecule type" value="Genomic_DNA"/>
</dbReference>
<feature type="domain" description="Helix-turn-helix" evidence="1">
    <location>
        <begin position="65"/>
        <end position="115"/>
    </location>
</feature>
<dbReference type="Pfam" id="PF12728">
    <property type="entry name" value="HTH_17"/>
    <property type="match status" value="1"/>
</dbReference>
<evidence type="ECO:0000313" key="2">
    <source>
        <dbReference type="EMBL" id="SEB07803.1"/>
    </source>
</evidence>
<dbReference type="Gene3D" id="3.90.105.50">
    <property type="match status" value="1"/>
</dbReference>
<gene>
    <name evidence="2" type="ORF">SAMN04487924_12873</name>
</gene>